<proteinExistence type="predicted"/>
<dbReference type="RefSeq" id="WP_167267451.1">
    <property type="nucleotide sequence ID" value="NZ_JAASQJ010000001.1"/>
</dbReference>
<keyword evidence="2" id="KW-1185">Reference proteome</keyword>
<protein>
    <submittedName>
        <fullName evidence="1">Uncharacterized protein</fullName>
    </submittedName>
</protein>
<reference evidence="1 2" key="1">
    <citation type="submission" date="2020-03" db="EMBL/GenBank/DDBJ databases">
        <title>Genomic Encyclopedia of Type Strains, Phase IV (KMG-IV): sequencing the most valuable type-strain genomes for metagenomic binning, comparative biology and taxonomic classification.</title>
        <authorList>
            <person name="Goeker M."/>
        </authorList>
    </citation>
    <scope>NUCLEOTIDE SEQUENCE [LARGE SCALE GENOMIC DNA]</scope>
    <source>
        <strain evidence="1 2">DSM 102865</strain>
    </source>
</reference>
<evidence type="ECO:0000313" key="1">
    <source>
        <dbReference type="EMBL" id="NIJ51662.1"/>
    </source>
</evidence>
<comment type="caution">
    <text evidence="1">The sequence shown here is derived from an EMBL/GenBank/DDBJ whole genome shotgun (WGS) entry which is preliminary data.</text>
</comment>
<evidence type="ECO:0000313" key="2">
    <source>
        <dbReference type="Proteomes" id="UP001179181"/>
    </source>
</evidence>
<organism evidence="1 2">
    <name type="scientific">Dyadobacter arcticus</name>
    <dbReference type="NCBI Taxonomy" id="1078754"/>
    <lineage>
        <taxon>Bacteria</taxon>
        <taxon>Pseudomonadati</taxon>
        <taxon>Bacteroidota</taxon>
        <taxon>Cytophagia</taxon>
        <taxon>Cytophagales</taxon>
        <taxon>Spirosomataceae</taxon>
        <taxon>Dyadobacter</taxon>
    </lineage>
</organism>
<dbReference type="Proteomes" id="UP001179181">
    <property type="component" value="Unassembled WGS sequence"/>
</dbReference>
<accession>A0ABX0UF82</accession>
<dbReference type="EMBL" id="JAASQJ010000001">
    <property type="protein sequence ID" value="NIJ51662.1"/>
    <property type="molecule type" value="Genomic_DNA"/>
</dbReference>
<sequence length="189" mass="22151">MKIITLALLMVNAISTYAQKRPCKLVEFSFAKKDWAFPSDVEGIFKKHEIQYKPPGYYYNIDENDVEVILGYHSEDWDFDDEYQPKEVLFPRIMHSYIFQIPEKNETYDSLKNVLEKSFKKKFIFTKGLKEGDTLLESERPFEFNFLEINSCLTVGIKRSHAENRGKVVTVRFMYGLSLGYMGTIMGSY</sequence>
<gene>
    <name evidence="1" type="ORF">FHS68_000818</name>
</gene>
<name>A0ABX0UF82_9BACT</name>